<dbReference type="AlphaFoldDB" id="A0A1X0RLY1"/>
<accession>A0A1X0RLY1</accession>
<evidence type="ECO:0000313" key="3">
    <source>
        <dbReference type="Proteomes" id="UP000242381"/>
    </source>
</evidence>
<name>A0A1X0RLY1_RHIZD</name>
<protein>
    <submittedName>
        <fullName evidence="2">Uncharacterized protein</fullName>
    </submittedName>
</protein>
<sequence>MVLAFERDMTSPMNIIVVVVSRPINVKVANIGTVLWATVITIIGYRYLTYKHPCRMGRTGTTFDRGLSIGSRYLQLCWRNKNGQFFESLYTAIVLSTSPPNIDNHLS</sequence>
<organism evidence="2 3">
    <name type="scientific">Rhizopus microsporus</name>
    <dbReference type="NCBI Taxonomy" id="58291"/>
    <lineage>
        <taxon>Eukaryota</taxon>
        <taxon>Fungi</taxon>
        <taxon>Fungi incertae sedis</taxon>
        <taxon>Mucoromycota</taxon>
        <taxon>Mucoromycotina</taxon>
        <taxon>Mucoromycetes</taxon>
        <taxon>Mucorales</taxon>
        <taxon>Mucorineae</taxon>
        <taxon>Rhizopodaceae</taxon>
        <taxon>Rhizopus</taxon>
    </lineage>
</organism>
<reference evidence="2 3" key="1">
    <citation type="journal article" date="2016" name="Proc. Natl. Acad. Sci. U.S.A.">
        <title>Lipid metabolic changes in an early divergent fungus govern the establishment of a mutualistic symbiosis with endobacteria.</title>
        <authorList>
            <person name="Lastovetsky O.A."/>
            <person name="Gaspar M.L."/>
            <person name="Mondo S.J."/>
            <person name="LaButti K.M."/>
            <person name="Sandor L."/>
            <person name="Grigoriev I.V."/>
            <person name="Henry S.A."/>
            <person name="Pawlowska T.E."/>
        </authorList>
    </citation>
    <scope>NUCLEOTIDE SEQUENCE [LARGE SCALE GENOMIC DNA]</scope>
    <source>
        <strain evidence="2 3">ATCC 11559</strain>
    </source>
</reference>
<feature type="transmembrane region" description="Helical" evidence="1">
    <location>
        <begin position="28"/>
        <end position="48"/>
    </location>
</feature>
<keyword evidence="1" id="KW-1133">Transmembrane helix</keyword>
<keyword evidence="1" id="KW-0812">Transmembrane</keyword>
<evidence type="ECO:0000313" key="2">
    <source>
        <dbReference type="EMBL" id="ORE13010.1"/>
    </source>
</evidence>
<gene>
    <name evidence="2" type="ORF">BCV71DRAFT_279390</name>
</gene>
<dbReference type="EMBL" id="KV921576">
    <property type="protein sequence ID" value="ORE13010.1"/>
    <property type="molecule type" value="Genomic_DNA"/>
</dbReference>
<keyword evidence="1" id="KW-0472">Membrane</keyword>
<proteinExistence type="predicted"/>
<dbReference type="Proteomes" id="UP000242381">
    <property type="component" value="Unassembled WGS sequence"/>
</dbReference>
<evidence type="ECO:0000256" key="1">
    <source>
        <dbReference type="SAM" id="Phobius"/>
    </source>
</evidence>